<keyword evidence="2" id="KW-1185">Reference proteome</keyword>
<dbReference type="RefSeq" id="WP_381725643.1">
    <property type="nucleotide sequence ID" value="NZ_JBHVBU010000012.1"/>
</dbReference>
<accession>A0ABW6JBQ8</accession>
<dbReference type="EMBL" id="JBHVBU010000012">
    <property type="protein sequence ID" value="MFE7962784.1"/>
    <property type="molecule type" value="Genomic_DNA"/>
</dbReference>
<gene>
    <name evidence="1" type="ORF">ACFU0X_07000</name>
</gene>
<name>A0ABW6JBQ8_STRCE</name>
<organism evidence="1 2">
    <name type="scientific">Streptomyces cellulosae</name>
    <dbReference type="NCBI Taxonomy" id="1968"/>
    <lineage>
        <taxon>Bacteria</taxon>
        <taxon>Bacillati</taxon>
        <taxon>Actinomycetota</taxon>
        <taxon>Actinomycetes</taxon>
        <taxon>Kitasatosporales</taxon>
        <taxon>Streptomycetaceae</taxon>
        <taxon>Streptomyces</taxon>
    </lineage>
</organism>
<evidence type="ECO:0000313" key="1">
    <source>
        <dbReference type="EMBL" id="MFE7962784.1"/>
    </source>
</evidence>
<dbReference type="Proteomes" id="UP001600650">
    <property type="component" value="Unassembled WGS sequence"/>
</dbReference>
<comment type="caution">
    <text evidence="1">The sequence shown here is derived from an EMBL/GenBank/DDBJ whole genome shotgun (WGS) entry which is preliminary data.</text>
</comment>
<evidence type="ECO:0000313" key="2">
    <source>
        <dbReference type="Proteomes" id="UP001600650"/>
    </source>
</evidence>
<sequence length="97" mass="11134">MNGHNFEADGLAIRRGWWRTRTRAGRLRIRGARLTLLTSHGVEIDSEVLPRVRATEPWYAPAGFVRLALAGRTYWVRLSTQQARWAVEAVTSWHHQG</sequence>
<protein>
    <submittedName>
        <fullName evidence="1">Uncharacterized protein</fullName>
    </submittedName>
</protein>
<reference evidence="1 2" key="1">
    <citation type="submission" date="2024-09" db="EMBL/GenBank/DDBJ databases">
        <title>The Natural Products Discovery Center: Release of the First 8490 Sequenced Strains for Exploring Actinobacteria Biosynthetic Diversity.</title>
        <authorList>
            <person name="Kalkreuter E."/>
            <person name="Kautsar S.A."/>
            <person name="Yang D."/>
            <person name="Bader C.D."/>
            <person name="Teijaro C.N."/>
            <person name="Fluegel L."/>
            <person name="Davis C.M."/>
            <person name="Simpson J.R."/>
            <person name="Lauterbach L."/>
            <person name="Steele A.D."/>
            <person name="Gui C."/>
            <person name="Meng S."/>
            <person name="Li G."/>
            <person name="Viehrig K."/>
            <person name="Ye F."/>
            <person name="Su P."/>
            <person name="Kiefer A.F."/>
            <person name="Nichols A."/>
            <person name="Cepeda A.J."/>
            <person name="Yan W."/>
            <person name="Fan B."/>
            <person name="Jiang Y."/>
            <person name="Adhikari A."/>
            <person name="Zheng C.-J."/>
            <person name="Schuster L."/>
            <person name="Cowan T.M."/>
            <person name="Smanski M.J."/>
            <person name="Chevrette M.G."/>
            <person name="De Carvalho L.P.S."/>
            <person name="Shen B."/>
        </authorList>
    </citation>
    <scope>NUCLEOTIDE SEQUENCE [LARGE SCALE GENOMIC DNA]</scope>
    <source>
        <strain evidence="1 2">NPDC057399</strain>
    </source>
</reference>
<proteinExistence type="predicted"/>